<dbReference type="Pfam" id="PF13646">
    <property type="entry name" value="HEAT_2"/>
    <property type="match status" value="2"/>
</dbReference>
<dbReference type="Proteomes" id="UP000767446">
    <property type="component" value="Unassembled WGS sequence"/>
</dbReference>
<dbReference type="AlphaFoldDB" id="A0A941GSB7"/>
<evidence type="ECO:0000256" key="3">
    <source>
        <dbReference type="ARBA" id="ARBA00022738"/>
    </source>
</evidence>
<dbReference type="InterPro" id="IPR056884">
    <property type="entry name" value="NPHP3-like_N"/>
</dbReference>
<dbReference type="InterPro" id="IPR027417">
    <property type="entry name" value="P-loop_NTPase"/>
</dbReference>
<dbReference type="Gene3D" id="1.25.10.10">
    <property type="entry name" value="Leucine-rich Repeat Variant"/>
    <property type="match status" value="2"/>
</dbReference>
<name>A0A941GSB7_9CHRO</name>
<evidence type="ECO:0000256" key="1">
    <source>
        <dbReference type="ARBA" id="ARBA00022549"/>
    </source>
</evidence>
<protein>
    <submittedName>
        <fullName evidence="6">HEAT repeat domain-containing protein</fullName>
    </submittedName>
</protein>
<keyword evidence="2" id="KW-0677">Repeat</keyword>
<organism evidence="6 7">
    <name type="scientific">Gomphosphaeria aponina SAG 52.96 = DSM 107014</name>
    <dbReference type="NCBI Taxonomy" id="1521640"/>
    <lineage>
        <taxon>Bacteria</taxon>
        <taxon>Bacillati</taxon>
        <taxon>Cyanobacteriota</taxon>
        <taxon>Cyanophyceae</taxon>
        <taxon>Oscillatoriophycideae</taxon>
        <taxon>Chroococcales</taxon>
        <taxon>Gomphosphaeriaceae</taxon>
        <taxon>Gomphosphaeria</taxon>
    </lineage>
</organism>
<evidence type="ECO:0000256" key="2">
    <source>
        <dbReference type="ARBA" id="ARBA00022737"/>
    </source>
</evidence>
<dbReference type="InterPro" id="IPR016024">
    <property type="entry name" value="ARM-type_fold"/>
</dbReference>
<comment type="function">
    <text evidence="4">Catalyzes the hydroxylation of the N(6)-(4-aminobutyl)-L-lysine intermediate produced by deoxyhypusine synthase/DHPS on a critical lysine of the eukaryotic translation initiation factor 5A/eIF-5A. This is the second step of the post-translational modification of that lysine into an unusual amino acid residue named hypusine. Hypusination is unique to mature eIF-5A factor and is essential for its function.</text>
</comment>
<dbReference type="SMART" id="SM00567">
    <property type="entry name" value="EZ_HEAT"/>
    <property type="match status" value="6"/>
</dbReference>
<dbReference type="PROSITE" id="PS50837">
    <property type="entry name" value="NACHT"/>
    <property type="match status" value="1"/>
</dbReference>
<keyword evidence="1" id="KW-0042">Antenna complex</keyword>
<dbReference type="PANTHER" id="PTHR12697:SF5">
    <property type="entry name" value="DEOXYHYPUSINE HYDROXYLASE"/>
    <property type="match status" value="1"/>
</dbReference>
<dbReference type="PROSITE" id="PS50077">
    <property type="entry name" value="HEAT_REPEAT"/>
    <property type="match status" value="1"/>
</dbReference>
<feature type="domain" description="NACHT" evidence="5">
    <location>
        <begin position="139"/>
        <end position="267"/>
    </location>
</feature>
<keyword evidence="3" id="KW-0605">Phycobilisome</keyword>
<dbReference type="EMBL" id="JADQBC010000094">
    <property type="protein sequence ID" value="MBR8828907.1"/>
    <property type="molecule type" value="Genomic_DNA"/>
</dbReference>
<dbReference type="SUPFAM" id="SSF48371">
    <property type="entry name" value="ARM repeat"/>
    <property type="match status" value="1"/>
</dbReference>
<evidence type="ECO:0000259" key="5">
    <source>
        <dbReference type="PROSITE" id="PS50837"/>
    </source>
</evidence>
<proteinExistence type="predicted"/>
<dbReference type="GO" id="GO:0030089">
    <property type="term" value="C:phycobilisome"/>
    <property type="evidence" value="ECO:0007669"/>
    <property type="project" value="UniProtKB-KW"/>
</dbReference>
<dbReference type="InterPro" id="IPR011989">
    <property type="entry name" value="ARM-like"/>
</dbReference>
<gene>
    <name evidence="6" type="ORF">DSM107014_13570</name>
</gene>
<evidence type="ECO:0000313" key="7">
    <source>
        <dbReference type="Proteomes" id="UP000767446"/>
    </source>
</evidence>
<dbReference type="SUPFAM" id="SSF52540">
    <property type="entry name" value="P-loop containing nucleoside triphosphate hydrolases"/>
    <property type="match status" value="1"/>
</dbReference>
<comment type="caution">
    <text evidence="6">The sequence shown here is derived from an EMBL/GenBank/DDBJ whole genome shotgun (WGS) entry which is preliminary data.</text>
</comment>
<sequence length="862" mass="98022">MNQPSEQSNGDFQEVHAAGNNNKQIFTQSGLINIYENNSEAEIQLTGIELKNAVYEFLSDIEGKFQDIKLFHAPKEKVALIDQYIPIQVTLERIYQEKLNESLRSYGESEEEIKRIYAAKGEKYERKQEDWQKEKGNHQRIMILADPGMGKSTLLRMEALTIAREEKEKLSDANVENLGEEDIAKTISSIQFPLYLRLSDLAEVSENIEKTIINLVKRDYPKTGQKIAFLVRKKLKDGKCLLLLDALDEVAREKRLQLQPYLNPFIKSFDHKTICTSRIVGYSSFLEDAKEMEIVPFTEKQIEEYIKFWFENAQKAKLLEDESVSAVGLINEIKNKPQIQGLTQNPLLLSLVCSLYQTKGLELPARKTQVYKKAVEYMLSKWSADNQRLSSDEGWVESKKELLEFLAYQFSCKNTEVLSTKELKKQIDIFKNNTDSSDFEGKKASDLLKELSEQDGILQKLSEEATEYLFLHRTFQEYLTASYIYEKIKENQEEGIALVKEHLWHFDWHETISLVAGLMDNHPLPLLKAIMEEQDDIFNTLLLLTGLCISECPNLDHPLITEVVNKIVKFWRKYPTANFIQPILIALGKIGNEQAVSGLIQALKNSDADVNVRYNAAWALGKIGNEQAVSPLINALTQDPDTNVRSNAAKALGEIGNEQAVSGLIQALKDCKKDCNYFVIQNVISALEKIGCEPALFAIKQHLKYHVYPCDVLNITLPNICTIIQSGRKIENIIGDEQTILGRVGNKKKVSELIQALKDPNPDVRYKAAIALGERGDEQAVSPLIDALKDSDSHVRSNAADALEKINSVEIVIKLFEEDELDIYRSDIFLLARKLMVRHSQKLTHPLIKVSSEFKVQSFELK</sequence>
<dbReference type="InterPro" id="IPR021133">
    <property type="entry name" value="HEAT_type_2"/>
</dbReference>
<dbReference type="InterPro" id="IPR007111">
    <property type="entry name" value="NACHT_NTPase"/>
</dbReference>
<accession>A0A941GSB7</accession>
<dbReference type="InterPro" id="IPR004155">
    <property type="entry name" value="PBS_lyase_HEAT"/>
</dbReference>
<dbReference type="Gene3D" id="3.40.50.300">
    <property type="entry name" value="P-loop containing nucleotide triphosphate hydrolases"/>
    <property type="match status" value="1"/>
</dbReference>
<reference evidence="6" key="1">
    <citation type="submission" date="2021-02" db="EMBL/GenBank/DDBJ databases">
        <title>Metagenome analyses of Stigonema ocellatum DSM 106950, Chlorogloea purpurea SAG 13.99 and Gomphosphaeria aponina DSM 107014.</title>
        <authorList>
            <person name="Marter P."/>
            <person name="Huang S."/>
        </authorList>
    </citation>
    <scope>NUCLEOTIDE SEQUENCE</scope>
    <source>
        <strain evidence="6">JP213</strain>
    </source>
</reference>
<evidence type="ECO:0000313" key="6">
    <source>
        <dbReference type="EMBL" id="MBR8828907.1"/>
    </source>
</evidence>
<dbReference type="PANTHER" id="PTHR12697">
    <property type="entry name" value="PBS LYASE HEAT-LIKE PROTEIN"/>
    <property type="match status" value="1"/>
</dbReference>
<evidence type="ECO:0000256" key="4">
    <source>
        <dbReference type="ARBA" id="ARBA00045876"/>
    </source>
</evidence>
<dbReference type="GO" id="GO:0016491">
    <property type="term" value="F:oxidoreductase activity"/>
    <property type="evidence" value="ECO:0007669"/>
    <property type="project" value="TreeGrafter"/>
</dbReference>
<dbReference type="Pfam" id="PF24883">
    <property type="entry name" value="NPHP3_N"/>
    <property type="match status" value="1"/>
</dbReference>